<dbReference type="GO" id="GO:0005576">
    <property type="term" value="C:extracellular region"/>
    <property type="evidence" value="ECO:0007669"/>
    <property type="project" value="UniProtKB-SubCell"/>
</dbReference>
<evidence type="ECO:0000256" key="4">
    <source>
        <dbReference type="ARBA" id="ARBA00022737"/>
    </source>
</evidence>
<evidence type="ECO:0000256" key="3">
    <source>
        <dbReference type="ARBA" id="ARBA00022690"/>
    </source>
</evidence>
<comment type="subcellular location">
    <subcellularLocation>
        <location evidence="1">Secreted</location>
    </subcellularLocation>
</comment>
<protein>
    <recommendedName>
        <fullName evidence="7">BPTI/Kunitz inhibitor domain-containing protein</fullName>
    </recommendedName>
</protein>
<dbReference type="Pfam" id="PF00014">
    <property type="entry name" value="Kunitz_BPTI"/>
    <property type="match status" value="2"/>
</dbReference>
<keyword evidence="2" id="KW-0964">Secreted</keyword>
<evidence type="ECO:0000256" key="2">
    <source>
        <dbReference type="ARBA" id="ARBA00022525"/>
    </source>
</evidence>
<evidence type="ECO:0000313" key="8">
    <source>
        <dbReference type="EMBL" id="JAG92399.1"/>
    </source>
</evidence>
<dbReference type="EMBL" id="GBZX01000341">
    <property type="protein sequence ID" value="JAG92399.1"/>
    <property type="molecule type" value="mRNA"/>
</dbReference>
<name>A0A0C9S4Y3_AMBAM</name>
<evidence type="ECO:0000259" key="7">
    <source>
        <dbReference type="PROSITE" id="PS50279"/>
    </source>
</evidence>
<dbReference type="PANTHER" id="PTHR10083">
    <property type="entry name" value="KUNITZ-TYPE PROTEASE INHIBITOR-RELATED"/>
    <property type="match status" value="1"/>
</dbReference>
<dbReference type="PROSITE" id="PS00280">
    <property type="entry name" value="BPTI_KUNITZ_1"/>
    <property type="match status" value="2"/>
</dbReference>
<dbReference type="FunFam" id="4.10.410.10:FF:000020">
    <property type="entry name" value="Collagen, type VI, alpha 3"/>
    <property type="match status" value="1"/>
</dbReference>
<dbReference type="Gene3D" id="4.10.410.10">
    <property type="entry name" value="Pancreatic trypsin inhibitor Kunitz domain"/>
    <property type="match status" value="2"/>
</dbReference>
<dbReference type="SUPFAM" id="SSF57362">
    <property type="entry name" value="BPTI-like"/>
    <property type="match status" value="2"/>
</dbReference>
<dbReference type="AlphaFoldDB" id="A0A0C9S4Y3"/>
<reference evidence="8" key="1">
    <citation type="journal article" date="2015" name="PLoS ONE">
        <title>An Insight into the Sialome of the Lone Star Tick, Amblyomma americanum, with a Glimpse on Its Time Dependent Gene Expression.</title>
        <authorList>
            <person name="Karim S."/>
            <person name="Ribeiro J.M."/>
        </authorList>
    </citation>
    <scope>NUCLEOTIDE SEQUENCE</scope>
    <source>
        <tissue evidence="8">Salivary gland</tissue>
    </source>
</reference>
<keyword evidence="3" id="KW-0646">Protease inhibitor</keyword>
<feature type="domain" description="BPTI/Kunitz inhibitor" evidence="7">
    <location>
        <begin position="88"/>
        <end position="138"/>
    </location>
</feature>
<feature type="domain" description="BPTI/Kunitz inhibitor" evidence="7">
    <location>
        <begin position="28"/>
        <end position="78"/>
    </location>
</feature>
<accession>A0A0C9S4Y3</accession>
<dbReference type="InterPro" id="IPR050098">
    <property type="entry name" value="TFPI/VKTCI-like"/>
</dbReference>
<keyword evidence="4" id="KW-0677">Repeat</keyword>
<dbReference type="PRINTS" id="PR00759">
    <property type="entry name" value="BASICPTASE"/>
</dbReference>
<keyword evidence="5" id="KW-0722">Serine protease inhibitor</keyword>
<dbReference type="InterPro" id="IPR002223">
    <property type="entry name" value="Kunitz_BPTI"/>
</dbReference>
<proteinExistence type="evidence at transcript level"/>
<dbReference type="PROSITE" id="PS50279">
    <property type="entry name" value="BPTI_KUNITZ_2"/>
    <property type="match status" value="2"/>
</dbReference>
<dbReference type="SMART" id="SM00131">
    <property type="entry name" value="KU"/>
    <property type="match status" value="2"/>
</dbReference>
<organism evidence="8">
    <name type="scientific">Amblyomma americanum</name>
    <name type="common">Lone star tick</name>
    <dbReference type="NCBI Taxonomy" id="6943"/>
    <lineage>
        <taxon>Eukaryota</taxon>
        <taxon>Metazoa</taxon>
        <taxon>Ecdysozoa</taxon>
        <taxon>Arthropoda</taxon>
        <taxon>Chelicerata</taxon>
        <taxon>Arachnida</taxon>
        <taxon>Acari</taxon>
        <taxon>Parasitiformes</taxon>
        <taxon>Ixodida</taxon>
        <taxon>Ixodoidea</taxon>
        <taxon>Ixodidae</taxon>
        <taxon>Amblyomminae</taxon>
        <taxon>Amblyomma</taxon>
    </lineage>
</organism>
<keyword evidence="6" id="KW-1015">Disulfide bond</keyword>
<dbReference type="CDD" id="cd00109">
    <property type="entry name" value="Kunitz-type"/>
    <property type="match status" value="2"/>
</dbReference>
<sequence>MRAQAIYSACLVYFAFVHAASFRIWPRCWRGKAVGSCGKKIPSWYYDFWSGKCKGFLYSGCGGNPNRFSSEVECQRWCIGRASAAEFCSLKPIVGNCESFIPSWFYDPEHDCCRGFIYGGCKGNANRFETCLKCMKRCSGNNNARKICKKQTKKFLEENNLGSNKHHKKPSWPQLSIRIPFIKK</sequence>
<dbReference type="InterPro" id="IPR036880">
    <property type="entry name" value="Kunitz_BPTI_sf"/>
</dbReference>
<evidence type="ECO:0000256" key="5">
    <source>
        <dbReference type="ARBA" id="ARBA00022900"/>
    </source>
</evidence>
<evidence type="ECO:0000256" key="6">
    <source>
        <dbReference type="ARBA" id="ARBA00023157"/>
    </source>
</evidence>
<dbReference type="InterPro" id="IPR020901">
    <property type="entry name" value="Prtase_inh_Kunz-CS"/>
</dbReference>
<dbReference type="GO" id="GO:0004867">
    <property type="term" value="F:serine-type endopeptidase inhibitor activity"/>
    <property type="evidence" value="ECO:0007669"/>
    <property type="project" value="UniProtKB-KW"/>
</dbReference>
<evidence type="ECO:0000256" key="1">
    <source>
        <dbReference type="ARBA" id="ARBA00004613"/>
    </source>
</evidence>